<protein>
    <recommendedName>
        <fullName evidence="8">Dynein axonemal assembly factor 1 homolog</fullName>
    </recommendedName>
</protein>
<feature type="compositionally biased region" description="Basic and acidic residues" evidence="10">
    <location>
        <begin position="379"/>
        <end position="389"/>
    </location>
</feature>
<dbReference type="Proteomes" id="UP000494256">
    <property type="component" value="Unassembled WGS sequence"/>
</dbReference>
<feature type="compositionally biased region" description="Basic and acidic residues" evidence="10">
    <location>
        <begin position="722"/>
        <end position="747"/>
    </location>
</feature>
<keyword evidence="6" id="KW-0969">Cilium</keyword>
<proteinExistence type="inferred from homology"/>
<evidence type="ECO:0000256" key="3">
    <source>
        <dbReference type="ARBA" id="ARBA00006453"/>
    </source>
</evidence>
<comment type="caution">
    <text evidence="11">The sequence shown here is derived from an EMBL/GenBank/DDBJ whole genome shotgun (WGS) entry which is preliminary data.</text>
</comment>
<feature type="region of interest" description="Disordered" evidence="10">
    <location>
        <begin position="1158"/>
        <end position="1200"/>
    </location>
</feature>
<feature type="compositionally biased region" description="Basic and acidic residues" evidence="10">
    <location>
        <begin position="1170"/>
        <end position="1186"/>
    </location>
</feature>
<reference evidence="11 12" key="1">
    <citation type="submission" date="2020-04" db="EMBL/GenBank/DDBJ databases">
        <authorList>
            <person name="Wallbank WR R."/>
            <person name="Pardo Diaz C."/>
            <person name="Kozak K."/>
            <person name="Martin S."/>
            <person name="Jiggins C."/>
            <person name="Moest M."/>
            <person name="Warren A I."/>
            <person name="Byers J.R.P. K."/>
            <person name="Montejo-Kovacevich G."/>
            <person name="Yen C E."/>
        </authorList>
    </citation>
    <scope>NUCLEOTIDE SEQUENCE [LARGE SCALE GENOMIC DNA]</scope>
</reference>
<feature type="compositionally biased region" description="Basic and acidic residues" evidence="10">
    <location>
        <begin position="1272"/>
        <end position="1281"/>
    </location>
</feature>
<comment type="similarity">
    <text evidence="3">Belongs to the DNAAF1 family.</text>
</comment>
<dbReference type="PROSITE" id="PS51450">
    <property type="entry name" value="LRR"/>
    <property type="match status" value="4"/>
</dbReference>
<dbReference type="InterPro" id="IPR032675">
    <property type="entry name" value="LRR_dom_sf"/>
</dbReference>
<dbReference type="PANTHER" id="PTHR45973">
    <property type="entry name" value="PROTEIN PHOSPHATASE 1 REGULATORY SUBUNIT SDS22-RELATED"/>
    <property type="match status" value="1"/>
</dbReference>
<feature type="region of interest" description="Disordered" evidence="10">
    <location>
        <begin position="707"/>
        <end position="747"/>
    </location>
</feature>
<keyword evidence="4" id="KW-0433">Leucine-rich repeat</keyword>
<evidence type="ECO:0000256" key="7">
    <source>
        <dbReference type="ARBA" id="ARBA00023273"/>
    </source>
</evidence>
<keyword evidence="5" id="KW-0677">Repeat</keyword>
<feature type="compositionally biased region" description="Basic and acidic residues" evidence="10">
    <location>
        <begin position="1105"/>
        <end position="1121"/>
    </location>
</feature>
<feature type="region of interest" description="Disordered" evidence="10">
    <location>
        <begin position="1559"/>
        <end position="1652"/>
    </location>
</feature>
<gene>
    <name evidence="11" type="ORF">APLA_LOCUS5737</name>
</gene>
<dbReference type="PANTHER" id="PTHR45973:SF9">
    <property type="entry name" value="LEUCINE-RICH REPEAT-CONTAINING PROTEIN 46"/>
    <property type="match status" value="1"/>
</dbReference>
<feature type="coiled-coil region" evidence="9">
    <location>
        <begin position="409"/>
        <end position="462"/>
    </location>
</feature>
<dbReference type="SUPFAM" id="SSF52075">
    <property type="entry name" value="Outer arm dynein light chain 1"/>
    <property type="match status" value="1"/>
</dbReference>
<dbReference type="InterPro" id="IPR025875">
    <property type="entry name" value="Leu-rich_rpt_4"/>
</dbReference>
<evidence type="ECO:0000256" key="9">
    <source>
        <dbReference type="SAM" id="Coils"/>
    </source>
</evidence>
<organism evidence="11 12">
    <name type="scientific">Arctia plantaginis</name>
    <name type="common">Wood tiger moth</name>
    <name type="synonym">Phalaena plantaginis</name>
    <dbReference type="NCBI Taxonomy" id="874455"/>
    <lineage>
        <taxon>Eukaryota</taxon>
        <taxon>Metazoa</taxon>
        <taxon>Ecdysozoa</taxon>
        <taxon>Arthropoda</taxon>
        <taxon>Hexapoda</taxon>
        <taxon>Insecta</taxon>
        <taxon>Pterygota</taxon>
        <taxon>Neoptera</taxon>
        <taxon>Endopterygota</taxon>
        <taxon>Lepidoptera</taxon>
        <taxon>Glossata</taxon>
        <taxon>Ditrysia</taxon>
        <taxon>Noctuoidea</taxon>
        <taxon>Erebidae</taxon>
        <taxon>Arctiinae</taxon>
        <taxon>Arctia</taxon>
    </lineage>
</organism>
<feature type="compositionally biased region" description="Basic and acidic residues" evidence="10">
    <location>
        <begin position="1020"/>
        <end position="1051"/>
    </location>
</feature>
<dbReference type="FunFam" id="3.80.10.10:FF:000166">
    <property type="entry name" value="Dynein assembly factor 1, axonemal"/>
    <property type="match status" value="1"/>
</dbReference>
<feature type="compositionally biased region" description="Basic and acidic residues" evidence="10">
    <location>
        <begin position="1578"/>
        <end position="1588"/>
    </location>
</feature>
<evidence type="ECO:0000256" key="2">
    <source>
        <dbReference type="ARBA" id="ARBA00004138"/>
    </source>
</evidence>
<evidence type="ECO:0000256" key="4">
    <source>
        <dbReference type="ARBA" id="ARBA00022614"/>
    </source>
</evidence>
<feature type="region of interest" description="Disordered" evidence="10">
    <location>
        <begin position="1020"/>
        <end position="1137"/>
    </location>
</feature>
<evidence type="ECO:0000313" key="12">
    <source>
        <dbReference type="Proteomes" id="UP000494256"/>
    </source>
</evidence>
<dbReference type="Pfam" id="PF12799">
    <property type="entry name" value="LRR_4"/>
    <property type="match status" value="1"/>
</dbReference>
<feature type="coiled-coil region" evidence="9">
    <location>
        <begin position="514"/>
        <end position="541"/>
    </location>
</feature>
<comment type="subcellular location">
    <subcellularLocation>
        <location evidence="2">Cell projection</location>
        <location evidence="2">Cilium</location>
    </subcellularLocation>
</comment>
<evidence type="ECO:0000256" key="10">
    <source>
        <dbReference type="SAM" id="MobiDB-lite"/>
    </source>
</evidence>
<comment type="function">
    <text evidence="1">Cilium-specific protein required for cilia structures.</text>
</comment>
<feature type="region of interest" description="Disordered" evidence="10">
    <location>
        <begin position="328"/>
        <end position="389"/>
    </location>
</feature>
<dbReference type="EMBL" id="CADEBD010000290">
    <property type="protein sequence ID" value="CAB3232571.1"/>
    <property type="molecule type" value="Genomic_DNA"/>
</dbReference>
<feature type="compositionally biased region" description="Basic and acidic residues" evidence="10">
    <location>
        <begin position="1605"/>
        <end position="1652"/>
    </location>
</feature>
<evidence type="ECO:0000256" key="5">
    <source>
        <dbReference type="ARBA" id="ARBA00022737"/>
    </source>
</evidence>
<dbReference type="InterPro" id="IPR050576">
    <property type="entry name" value="Cilia_flagella_integrity"/>
</dbReference>
<evidence type="ECO:0000256" key="8">
    <source>
        <dbReference type="ARBA" id="ARBA00024433"/>
    </source>
</evidence>
<feature type="compositionally biased region" description="Basic and acidic residues" evidence="10">
    <location>
        <begin position="1307"/>
        <end position="1337"/>
    </location>
</feature>
<keyword evidence="9" id="KW-0175">Coiled coil</keyword>
<evidence type="ECO:0000256" key="1">
    <source>
        <dbReference type="ARBA" id="ARBA00003843"/>
    </source>
</evidence>
<feature type="region of interest" description="Disordered" evidence="10">
    <location>
        <begin position="1867"/>
        <end position="1889"/>
    </location>
</feature>
<accession>A0A8S0ZH29</accession>
<name>A0A8S0ZH29_ARCPL</name>
<feature type="compositionally biased region" description="Polar residues" evidence="10">
    <location>
        <begin position="1338"/>
        <end position="1350"/>
    </location>
</feature>
<feature type="compositionally biased region" description="Acidic residues" evidence="10">
    <location>
        <begin position="1076"/>
        <end position="1092"/>
    </location>
</feature>
<dbReference type="GO" id="GO:0005929">
    <property type="term" value="C:cilium"/>
    <property type="evidence" value="ECO:0007669"/>
    <property type="project" value="UniProtKB-SubCell"/>
</dbReference>
<feature type="compositionally biased region" description="Basic and acidic residues" evidence="10">
    <location>
        <begin position="334"/>
        <end position="358"/>
    </location>
</feature>
<evidence type="ECO:0000256" key="6">
    <source>
        <dbReference type="ARBA" id="ARBA00023069"/>
    </source>
</evidence>
<dbReference type="Gene3D" id="3.80.10.10">
    <property type="entry name" value="Ribonuclease Inhibitor"/>
    <property type="match status" value="2"/>
</dbReference>
<sequence>MEGPDIYNDPEFLKQKREELKIFFQDAKLPKEVIERAIENELKPPPQEGVDKPYIAASHPGEVKSEYEVMTGQPFTTVEDLTKPLMPENLKEMLKDNPIIAEKARQIQIMTKKEYYKPIAIPLDQLNLASYADMRKELDSAEGDAIKINNINFKNMLSVMTSACDYKAKCSQETCKDPTKTQTEDEKKEDEEFEAIEKVVSQYTDKSYETRYQETKDMLMKMAENFDEEQEKQTLEIMSDPVLKDSSVQLIKGGKKRSVIKEVEETYAINRDLNISLKGNPVKLNLDGACESKHISKREEVNSKSFQAKLEETEKTLEDINRVLRNAVPSSTLEKPEEKNTKDNKIKIGEEIPADIKKVPFQNDNTAEESESDSQKNNQSEKQHTHQKFDEKMEQTLQNALEDIFEINKKENEDNKDMEVKEMKNLARNIVEGAENLSTLIREDITNKLNSMNELLNDVNEALETSRKSNITYQKIKEEGENLKRNMVKQSISETVKELEESTPMEICTSDPQINDINEAIKKLNHEISGHEKRINQSKALYEQRNDECKTFMNEVDSILLKSKEILHPAKASVDDLSKVDIPVEKQSLNKQEDNKVVSKTNTTVEMKSLNKQEDNKGEKVRKELWDIDFDALKEEREKRNAELKNQEGERNKRIDNLLLDIKDKMKNNKEVLRLANNLLRREENKRKAKEGSCKIEEVPLLEVDEKAQGDNLGPKKIAANRTEKDSKTEETKREEEEQKKKEDALTEKLKQRAFQRKVERELEEMNRAPRMTKEFIRNNCRQHKLYCTPYLNDVLYLHFKGFSKIENLEEYTGLKCIFLENNGIQKIEGLDTLANLKCLYLHYNVVKKIENLDGCPKLDTLNLDHNFVTKIENLDVTPVLHTLSIAHNMLTTVDDLIHLKLCKNLSVLDLSYNRLEDPLIVDVLADMLVLKVLVLSGNPVVRNIPAYRKTLTLRLKELLNLDNRPVFDRDRACAEAWQRGGVQEEVAERRRWIAKDQEKVMQSVRFLIKMRDQKKALREAQEKEDRIAQGLPPKEDENLGEEKLKEKETNDLNTEGTAKARNVGGVPEDILSQSENEDSTSEESSDDGSDANDDKPDTSNIEWSQKDQGKRLVQEIKEEPQQQTSPEDYWCGFRSTLPADSKSSDFVSDFQAMNNLLFGSQPHNQSTKSSEELKTKKGKEKKAEVDNDEEKLAPAVAPKPLIEIIEPNKDTSAESKDKKVLVEDVCSSKSKIVEKTVTETEKNNSNTVEDEEKLGIIVDGNLIIDLDKKTVTTKPNNKERKSTKKIKIKEIPADPEVALTEGSGEADVKKVPEKEEDSKVTTEKGDSNVNNEDIKASTRNNNAEKNTIVKSDDKGISLNSMPRMNNKKKVDVKDEDLDLEPNAEDLEIFAELDREQVERQARIDRGEPAVDPWKLYYREGIEQSEKEECPPAHLINESNSSLCRSTTYRHDNAFDRIALSQLTRGDRPDERKIKLTYVPGATLFEYVDQPSTEDQQANNDQPPSIAEMPEADHSIVTDQSSVSNHPATSELTSLSNNIVNQLPVPDIEFEIGEEKIETASSSSDTLSINIDSDTDTSEDKKVEELIKAPKRAGNRPATAVTKPSQKEMVKRRATSTKETRNRKEHGDEFKGNRDGKKHDEHPGDKNDDHIAERSYTHTITDASRSNPRGDFDITFDMNRSEAKQTIINAINSYEDNRFPSQGVNVSNMAENARIEQNVASEILDRTLQYEERELYRQYDMMTSHAGNIDNRTNAIIEHISDQLENEYTLPEVSRILEVHMDAAEQRWRAGEFVPSFVTEPASTIDEHETTLIPSHNSTLEDTLTEQNAGRMITSGQSGVKNNLAPSNETMVTTDNAAAETSTPICRSTVKPKGKDPEESLENDDLNDSKNFESILSDDIVNVSTDDVFEDCVDITVCEDNAKVEEKFDRVEENYSIEMKLALGIEDAK</sequence>
<feature type="coiled-coil region" evidence="9">
    <location>
        <begin position="630"/>
        <end position="686"/>
    </location>
</feature>
<keyword evidence="7" id="KW-0966">Cell projection</keyword>
<dbReference type="SMART" id="SM00365">
    <property type="entry name" value="LRR_SD22"/>
    <property type="match status" value="3"/>
</dbReference>
<feature type="compositionally biased region" description="Polar residues" evidence="10">
    <location>
        <begin position="1559"/>
        <end position="1572"/>
    </location>
</feature>
<feature type="region of interest" description="Disordered" evidence="10">
    <location>
        <begin position="1272"/>
        <end position="1377"/>
    </location>
</feature>
<evidence type="ECO:0000313" key="11">
    <source>
        <dbReference type="EMBL" id="CAB3232571.1"/>
    </source>
</evidence>
<dbReference type="InterPro" id="IPR001611">
    <property type="entry name" value="Leu-rich_rpt"/>
</dbReference>